<proteinExistence type="predicted"/>
<evidence type="ECO:0000256" key="1">
    <source>
        <dbReference type="SAM" id="MobiDB-lite"/>
    </source>
</evidence>
<dbReference type="EMBL" id="MT630907">
    <property type="protein sequence ID" value="QNO44104.1"/>
    <property type="molecule type" value="Genomic_DNA"/>
</dbReference>
<protein>
    <submittedName>
        <fullName evidence="5">Uncharacterized protein</fullName>
    </submittedName>
</protein>
<evidence type="ECO:0000313" key="3">
    <source>
        <dbReference type="EMBL" id="QNO43510.1"/>
    </source>
</evidence>
<evidence type="ECO:0000313" key="4">
    <source>
        <dbReference type="EMBL" id="QNO44104.1"/>
    </source>
</evidence>
<accession>A0A7G9YQZ5</accession>
<dbReference type="EMBL" id="MT630841">
    <property type="protein sequence ID" value="QNO43510.1"/>
    <property type="molecule type" value="Genomic_DNA"/>
</dbReference>
<evidence type="ECO:0000313" key="2">
    <source>
        <dbReference type="EMBL" id="QNO42869.1"/>
    </source>
</evidence>
<gene>
    <name evidence="5" type="ORF">BPCBKEJI_00007</name>
    <name evidence="2" type="ORF">FEGPBIBN_00002</name>
    <name evidence="3" type="ORF">HLNDCAMK_00001</name>
    <name evidence="4" type="ORF">NOLOAFPA_00003</name>
</gene>
<sequence length="84" mass="9157">MRFFPVSGVCDGGSLQDEPPGNARNSGDPYTTRDISRSMKNIAAQYVWAASTFTSPQCKTHANGFLRKTYCKICIGVTSPYTSV</sequence>
<dbReference type="EMBL" id="MT630777">
    <property type="protein sequence ID" value="QNO42869.1"/>
    <property type="molecule type" value="Genomic_DNA"/>
</dbReference>
<feature type="region of interest" description="Disordered" evidence="1">
    <location>
        <begin position="1"/>
        <end position="33"/>
    </location>
</feature>
<evidence type="ECO:0000313" key="5">
    <source>
        <dbReference type="EMBL" id="QNO50429.1"/>
    </source>
</evidence>
<name>A0A7G9YQZ5_9EURY</name>
<reference evidence="5" key="1">
    <citation type="submission" date="2020-06" db="EMBL/GenBank/DDBJ databases">
        <title>Unique genomic features of the anaerobic methanotrophic archaea.</title>
        <authorList>
            <person name="Chadwick G.L."/>
            <person name="Skennerton C.T."/>
            <person name="Laso-Perez R."/>
            <person name="Leu A.O."/>
            <person name="Speth D.R."/>
            <person name="Yu H."/>
            <person name="Morgan-Lang C."/>
            <person name="Hatzenpichler R."/>
            <person name="Goudeau D."/>
            <person name="Malmstrom R."/>
            <person name="Brazelton W.J."/>
            <person name="Woyke T."/>
            <person name="Hallam S.J."/>
            <person name="Tyson G.W."/>
            <person name="Wegener G."/>
            <person name="Boetius A."/>
            <person name="Orphan V."/>
        </authorList>
    </citation>
    <scope>NUCLEOTIDE SEQUENCE</scope>
</reference>
<organism evidence="5">
    <name type="scientific">Candidatus Methanogaster sp. ANME-2c ERB4</name>
    <dbReference type="NCBI Taxonomy" id="2759911"/>
    <lineage>
        <taxon>Archaea</taxon>
        <taxon>Methanobacteriati</taxon>
        <taxon>Methanobacteriota</taxon>
        <taxon>Stenosarchaea group</taxon>
        <taxon>Methanomicrobia</taxon>
        <taxon>Methanosarcinales</taxon>
        <taxon>ANME-2 cluster</taxon>
        <taxon>Candidatus Methanogasteraceae</taxon>
        <taxon>Candidatus Methanogaster</taxon>
    </lineage>
</organism>
<dbReference type="AlphaFoldDB" id="A0A7G9YQZ5"/>
<dbReference type="EMBL" id="MT631435">
    <property type="protein sequence ID" value="QNO50429.1"/>
    <property type="molecule type" value="Genomic_DNA"/>
</dbReference>